<dbReference type="Pfam" id="PF07699">
    <property type="entry name" value="Ephrin_rec_like"/>
    <property type="match status" value="1"/>
</dbReference>
<dbReference type="EMBL" id="CALNXI010000099">
    <property type="protein sequence ID" value="CAH3018877.1"/>
    <property type="molecule type" value="Genomic_DNA"/>
</dbReference>
<feature type="domain" description="DUF7630" evidence="5">
    <location>
        <begin position="320"/>
        <end position="362"/>
    </location>
</feature>
<evidence type="ECO:0000259" key="4">
    <source>
        <dbReference type="Pfam" id="PF07699"/>
    </source>
</evidence>
<keyword evidence="3" id="KW-0812">Transmembrane</keyword>
<protein>
    <submittedName>
        <fullName evidence="6">Uncharacterized protein</fullName>
    </submittedName>
</protein>
<evidence type="ECO:0000256" key="1">
    <source>
        <dbReference type="ARBA" id="ARBA00022614"/>
    </source>
</evidence>
<feature type="transmembrane region" description="Helical" evidence="3">
    <location>
        <begin position="713"/>
        <end position="736"/>
    </location>
</feature>
<reference evidence="6 7" key="1">
    <citation type="submission" date="2022-05" db="EMBL/GenBank/DDBJ databases">
        <authorList>
            <consortium name="Genoscope - CEA"/>
            <person name="William W."/>
        </authorList>
    </citation>
    <scope>NUCLEOTIDE SEQUENCE [LARGE SCALE GENOMIC DNA]</scope>
</reference>
<feature type="transmembrane region" description="Helical" evidence="3">
    <location>
        <begin position="652"/>
        <end position="671"/>
    </location>
</feature>
<feature type="transmembrane region" description="Helical" evidence="3">
    <location>
        <begin position="469"/>
        <end position="489"/>
    </location>
</feature>
<gene>
    <name evidence="6" type="ORF">PEVE_00045224</name>
</gene>
<feature type="transmembrane region" description="Helical" evidence="3">
    <location>
        <begin position="683"/>
        <end position="701"/>
    </location>
</feature>
<feature type="transmembrane region" description="Helical" evidence="3">
    <location>
        <begin position="520"/>
        <end position="539"/>
    </location>
</feature>
<dbReference type="InterPro" id="IPR032675">
    <property type="entry name" value="LRR_dom_sf"/>
</dbReference>
<dbReference type="InterPro" id="IPR011641">
    <property type="entry name" value="Tyr-kin_ephrin_A/B_rcpt-like"/>
</dbReference>
<dbReference type="InterPro" id="IPR056047">
    <property type="entry name" value="CRMPA-like_DUF7630"/>
</dbReference>
<dbReference type="Pfam" id="PF24633">
    <property type="entry name" value="DUF7630"/>
    <property type="match status" value="1"/>
</dbReference>
<proteinExistence type="predicted"/>
<dbReference type="Gene3D" id="3.80.10.10">
    <property type="entry name" value="Ribonuclease Inhibitor"/>
    <property type="match status" value="1"/>
</dbReference>
<feature type="transmembrane region" description="Helical" evidence="3">
    <location>
        <begin position="365"/>
        <end position="388"/>
    </location>
</feature>
<dbReference type="InterPro" id="IPR009030">
    <property type="entry name" value="Growth_fac_rcpt_cys_sf"/>
</dbReference>
<dbReference type="Proteomes" id="UP001159427">
    <property type="component" value="Unassembled WGS sequence"/>
</dbReference>
<dbReference type="Pfam" id="PF13306">
    <property type="entry name" value="LRR_5"/>
    <property type="match status" value="1"/>
</dbReference>
<evidence type="ECO:0000259" key="5">
    <source>
        <dbReference type="Pfam" id="PF24633"/>
    </source>
</evidence>
<comment type="caution">
    <text evidence="6">The sequence shown here is derived from an EMBL/GenBank/DDBJ whole genome shotgun (WGS) entry which is preliminary data.</text>
</comment>
<dbReference type="InterPro" id="IPR026906">
    <property type="entry name" value="LRR_5"/>
</dbReference>
<accession>A0ABN8LP96</accession>
<keyword evidence="1" id="KW-0433">Leucine-rich repeat</keyword>
<dbReference type="SUPFAM" id="SSF57184">
    <property type="entry name" value="Growth factor receptor domain"/>
    <property type="match status" value="1"/>
</dbReference>
<dbReference type="Gene3D" id="2.10.50.10">
    <property type="entry name" value="Tumor Necrosis Factor Receptor, subunit A, domain 2"/>
    <property type="match status" value="1"/>
</dbReference>
<keyword evidence="3" id="KW-0472">Membrane</keyword>
<dbReference type="PANTHER" id="PTHR11319">
    <property type="entry name" value="G PROTEIN-COUPLED RECEPTOR-RELATED"/>
    <property type="match status" value="1"/>
</dbReference>
<organism evidence="6 7">
    <name type="scientific">Porites evermanni</name>
    <dbReference type="NCBI Taxonomy" id="104178"/>
    <lineage>
        <taxon>Eukaryota</taxon>
        <taxon>Metazoa</taxon>
        <taxon>Cnidaria</taxon>
        <taxon>Anthozoa</taxon>
        <taxon>Hexacorallia</taxon>
        <taxon>Scleractinia</taxon>
        <taxon>Fungiina</taxon>
        <taxon>Poritidae</taxon>
        <taxon>Porites</taxon>
    </lineage>
</organism>
<evidence type="ECO:0000256" key="3">
    <source>
        <dbReference type="SAM" id="Phobius"/>
    </source>
</evidence>
<sequence length="739" mass="83757">SLLSYCRDLSFNKLQSIPDNVFQEFHELSLLMMIHNNLTSIPDNVFVNTRLGSLYLHNNAIRSIGDKAFNGLRDLNTVTLFGNPLTLLPNGLLNALSSNAKVSITCKNLRQLSISHGRDTPVIDCAPSTTFHVLLNTEESINFRSGFERSGFVCQSCRRSCSNIKCCGNCSFCTTGFYSRNGSCKPCPAGGFYQDQMGQIECKKCSLGTYVSWERHPGTSATDCKACPYGTLSNETAGFRACRCLQGFYRLDRFGPCSECPADGINCDRGTAILALDYYWKWTNKNNSESYKNFVLNIRSHGSDYNKIYSKFIISLPKPVKCPYAGSCKGGIDSDCNEGYKGTLCASCRTGYYLRFNTCIKCPRFAVAILSTIFVTLCFVVVFLMVFWGDSKETDNNRTVADVIMSCFKIVIGFYQVISGIFTALARVKWPVTLIPMEKFLRVSEGNIFQFAPLSCIYSQMRLNAFSKFILVLSINFFVVFIILSYVFLKKRYIWNKKDCPDSEKIRDVSSLKKSCYRNIFLFLLASYPMTSKTIIQIIPLPGACVTHCFTDDINQCIFLLKCDYSLHCFTARHNMYWPVAGVFSVHPIGFPLLVLFLICKCRRSQFHEELTFGMKVFYENYKDKFWFWEITEMYRKLTLISFIFLFGSEGVTQIGLTVLVVSVFGVAYTFFRPIKSKFEDLLQTFVLWVIFFDVCLGAMYSTSDDTEGNDSLTINILFVVLNASILLVALGKILLRHI</sequence>
<evidence type="ECO:0000256" key="2">
    <source>
        <dbReference type="ARBA" id="ARBA00022737"/>
    </source>
</evidence>
<name>A0ABN8LP96_9CNID</name>
<feature type="transmembrane region" description="Helical" evidence="3">
    <location>
        <begin position="400"/>
        <end position="426"/>
    </location>
</feature>
<dbReference type="SUPFAM" id="SSF52058">
    <property type="entry name" value="L domain-like"/>
    <property type="match status" value="1"/>
</dbReference>
<dbReference type="InterPro" id="IPR003591">
    <property type="entry name" value="Leu-rich_rpt_typical-subtyp"/>
</dbReference>
<keyword evidence="3" id="KW-1133">Transmembrane helix</keyword>
<dbReference type="SMART" id="SM00369">
    <property type="entry name" value="LRR_TYP"/>
    <property type="match status" value="4"/>
</dbReference>
<feature type="transmembrane region" description="Helical" evidence="3">
    <location>
        <begin position="626"/>
        <end position="646"/>
    </location>
</feature>
<keyword evidence="7" id="KW-1185">Reference proteome</keyword>
<evidence type="ECO:0000313" key="6">
    <source>
        <dbReference type="EMBL" id="CAH3018877.1"/>
    </source>
</evidence>
<dbReference type="SMART" id="SM01411">
    <property type="entry name" value="Ephrin_rec_like"/>
    <property type="match status" value="3"/>
</dbReference>
<evidence type="ECO:0000313" key="7">
    <source>
        <dbReference type="Proteomes" id="UP001159427"/>
    </source>
</evidence>
<feature type="transmembrane region" description="Helical" evidence="3">
    <location>
        <begin position="576"/>
        <end position="599"/>
    </location>
</feature>
<feature type="domain" description="Tyrosine-protein kinase ephrin type A/B receptor-like" evidence="4">
    <location>
        <begin position="176"/>
        <end position="210"/>
    </location>
</feature>
<keyword evidence="2" id="KW-0677">Repeat</keyword>
<dbReference type="PANTHER" id="PTHR11319:SF35">
    <property type="entry name" value="OUTER MEMBRANE PROTEIN PMPC-RELATED"/>
    <property type="match status" value="1"/>
</dbReference>
<feature type="non-terminal residue" evidence="6">
    <location>
        <position position="1"/>
    </location>
</feature>